<organism evidence="1 2">
    <name type="scientific">Epibacterium ulvae</name>
    <dbReference type="NCBI Taxonomy" id="1156985"/>
    <lineage>
        <taxon>Bacteria</taxon>
        <taxon>Pseudomonadati</taxon>
        <taxon>Pseudomonadota</taxon>
        <taxon>Alphaproteobacteria</taxon>
        <taxon>Rhodobacterales</taxon>
        <taxon>Roseobacteraceae</taxon>
        <taxon>Epibacterium</taxon>
    </lineage>
</organism>
<accession>A0A1G5RJR8</accession>
<evidence type="ECO:0000313" key="1">
    <source>
        <dbReference type="EMBL" id="SCZ74050.1"/>
    </source>
</evidence>
<protein>
    <submittedName>
        <fullName evidence="1">Uncharacterized protein</fullName>
    </submittedName>
</protein>
<name>A0A1G5RJR8_9RHOB</name>
<evidence type="ECO:0000313" key="2">
    <source>
        <dbReference type="Proteomes" id="UP000198767"/>
    </source>
</evidence>
<dbReference type="Proteomes" id="UP000198767">
    <property type="component" value="Unassembled WGS sequence"/>
</dbReference>
<dbReference type="AlphaFoldDB" id="A0A1G5RJR8"/>
<gene>
    <name evidence="1" type="ORF">SAMN04488118_12124</name>
</gene>
<sequence length="43" mass="4668">MRADKYTQGVWAHAGLEPSVGSTGDSYAFQMVRAADQIIRGII</sequence>
<dbReference type="EMBL" id="FMWG01000021">
    <property type="protein sequence ID" value="SCZ74050.1"/>
    <property type="molecule type" value="Genomic_DNA"/>
</dbReference>
<reference evidence="1 2" key="1">
    <citation type="submission" date="2016-10" db="EMBL/GenBank/DDBJ databases">
        <authorList>
            <person name="de Groot N.N."/>
        </authorList>
    </citation>
    <scope>NUCLEOTIDE SEQUENCE [LARGE SCALE GENOMIC DNA]</scope>
    <source>
        <strain evidence="1 2">U95</strain>
    </source>
</reference>
<keyword evidence="2" id="KW-1185">Reference proteome</keyword>
<proteinExistence type="predicted"/>